<evidence type="ECO:0000256" key="8">
    <source>
        <dbReference type="ARBA" id="ARBA00048174"/>
    </source>
</evidence>
<comment type="subunit">
    <text evidence="10">Homodimer.</text>
</comment>
<comment type="cofactor">
    <cofactor evidence="1">
        <name>Mn(2+)</name>
        <dbReference type="ChEBI" id="CHEBI:29035"/>
    </cofactor>
</comment>
<evidence type="ECO:0000259" key="11">
    <source>
        <dbReference type="Pfam" id="PF01931"/>
    </source>
</evidence>
<dbReference type="PANTHER" id="PTHR34699:SF2">
    <property type="entry name" value="NON-CANONICAL PURINE NTP PHOSPHATASE_PRRC1 DOMAIN-CONTAINING PROTEIN"/>
    <property type="match status" value="1"/>
</dbReference>
<evidence type="ECO:0000256" key="5">
    <source>
        <dbReference type="ARBA" id="ARBA00022842"/>
    </source>
</evidence>
<evidence type="ECO:0000256" key="6">
    <source>
        <dbReference type="ARBA" id="ARBA00023080"/>
    </source>
</evidence>
<dbReference type="RefSeq" id="WP_290247651.1">
    <property type="nucleotide sequence ID" value="NZ_JAUFQT010000001.1"/>
</dbReference>
<evidence type="ECO:0000256" key="9">
    <source>
        <dbReference type="ARBA" id="ARBA00048781"/>
    </source>
</evidence>
<reference evidence="12 13" key="1">
    <citation type="submission" date="2024-09" db="EMBL/GenBank/DDBJ databases">
        <authorList>
            <person name="Sun Q."/>
            <person name="Mori K."/>
        </authorList>
    </citation>
    <scope>NUCLEOTIDE SEQUENCE [LARGE SCALE GENOMIC DNA]</scope>
    <source>
        <strain evidence="12 13">CECT 7682</strain>
    </source>
</reference>
<gene>
    <name evidence="12" type="primary">yjjX</name>
    <name evidence="12" type="ORF">ACFFUR_11730</name>
</gene>
<dbReference type="InterPro" id="IPR002786">
    <property type="entry name" value="Non_canon_purine_NTPase"/>
</dbReference>
<feature type="binding site" evidence="10">
    <location>
        <position position="82"/>
    </location>
    <ligand>
        <name>Mg(2+)</name>
        <dbReference type="ChEBI" id="CHEBI:18420"/>
    </ligand>
</feature>
<keyword evidence="6 10" id="KW-0546">Nucleotide metabolism</keyword>
<comment type="function">
    <text evidence="10">Phosphatase that hydrolyzes non-canonical purine nucleotides such as XTP and ITP to their respective diphosphate derivatives. Probably excludes non-canonical purines from DNA/RNA precursor pool, thus preventing their incorporation into DNA/RNA and avoiding chromosomal lesions.</text>
</comment>
<feature type="binding site" evidence="10">
    <location>
        <begin position="82"/>
        <end position="83"/>
    </location>
    <ligand>
        <name>substrate</name>
    </ligand>
</feature>
<evidence type="ECO:0000256" key="4">
    <source>
        <dbReference type="ARBA" id="ARBA00022801"/>
    </source>
</evidence>
<evidence type="ECO:0000313" key="12">
    <source>
        <dbReference type="EMBL" id="MFB9212477.1"/>
    </source>
</evidence>
<dbReference type="PANTHER" id="PTHR34699">
    <property type="match status" value="1"/>
</dbReference>
<dbReference type="NCBIfam" id="TIGR00258">
    <property type="entry name" value="inosine/xanthosine triphosphatase"/>
    <property type="match status" value="1"/>
</dbReference>
<feature type="binding site" evidence="10">
    <location>
        <position position="52"/>
    </location>
    <ligand>
        <name>Mg(2+)</name>
        <dbReference type="ChEBI" id="CHEBI:18420"/>
    </ligand>
</feature>
<comment type="caution">
    <text evidence="12">The sequence shown here is derived from an EMBL/GenBank/DDBJ whole genome shotgun (WGS) entry which is preliminary data.</text>
</comment>
<proteinExistence type="inferred from homology"/>
<comment type="similarity">
    <text evidence="10">Belongs to the YjjX NTPase family.</text>
</comment>
<organism evidence="12 13">
    <name type="scientific">Echinicola jeungdonensis</name>
    <dbReference type="NCBI Taxonomy" id="709343"/>
    <lineage>
        <taxon>Bacteria</taxon>
        <taxon>Pseudomonadati</taxon>
        <taxon>Bacteroidota</taxon>
        <taxon>Cytophagia</taxon>
        <taxon>Cytophagales</taxon>
        <taxon>Cyclobacteriaceae</taxon>
        <taxon>Echinicola</taxon>
    </lineage>
</organism>
<dbReference type="EMBL" id="JBHMEW010000061">
    <property type="protein sequence ID" value="MFB9212477.1"/>
    <property type="molecule type" value="Genomic_DNA"/>
</dbReference>
<comment type="catalytic activity">
    <reaction evidence="8 10">
        <text>ITP + H2O = IDP + phosphate + H(+)</text>
        <dbReference type="Rhea" id="RHEA:28330"/>
        <dbReference type="ChEBI" id="CHEBI:15377"/>
        <dbReference type="ChEBI" id="CHEBI:15378"/>
        <dbReference type="ChEBI" id="CHEBI:43474"/>
        <dbReference type="ChEBI" id="CHEBI:58280"/>
        <dbReference type="ChEBI" id="CHEBI:61402"/>
        <dbReference type="EC" id="3.6.1.73"/>
    </reaction>
</comment>
<dbReference type="HAMAP" id="MF_00648">
    <property type="entry name" value="Non_canon_purine_NTPase_YjjX"/>
    <property type="match status" value="1"/>
</dbReference>
<dbReference type="GO" id="GO:0016787">
    <property type="term" value="F:hydrolase activity"/>
    <property type="evidence" value="ECO:0007669"/>
    <property type="project" value="UniProtKB-KW"/>
</dbReference>
<keyword evidence="4 10" id="KW-0378">Hydrolase</keyword>
<evidence type="ECO:0000256" key="7">
    <source>
        <dbReference type="ARBA" id="ARBA00023211"/>
    </source>
</evidence>
<comment type="catalytic activity">
    <reaction evidence="9 10">
        <text>XTP + H2O = XDP + phosphate + H(+)</text>
        <dbReference type="Rhea" id="RHEA:28406"/>
        <dbReference type="ChEBI" id="CHEBI:15377"/>
        <dbReference type="ChEBI" id="CHEBI:15378"/>
        <dbReference type="ChEBI" id="CHEBI:43474"/>
        <dbReference type="ChEBI" id="CHEBI:59884"/>
        <dbReference type="ChEBI" id="CHEBI:61314"/>
        <dbReference type="EC" id="3.6.1.73"/>
    </reaction>
</comment>
<protein>
    <recommendedName>
        <fullName evidence="10">Probable inosine/xanthosine triphosphatase</fullName>
        <shortName evidence="10">ITPase/XTPase</shortName>
        <ecNumber evidence="10">3.6.1.73</ecNumber>
    </recommendedName>
    <alternativeName>
        <fullName evidence="10">Non-canonical purine NTP phosphatase</fullName>
    </alternativeName>
    <alternativeName>
        <fullName evidence="10">Non-standard purine NTP phosphatase</fullName>
    </alternativeName>
    <alternativeName>
        <fullName evidence="10">Nucleoside-triphosphate phosphatase</fullName>
        <shortName evidence="10">NTPase</shortName>
    </alternativeName>
</protein>
<dbReference type="InterPro" id="IPR050299">
    <property type="entry name" value="YjjX_NTPase"/>
</dbReference>
<dbReference type="InterPro" id="IPR026533">
    <property type="entry name" value="NTPase/PRRC1"/>
</dbReference>
<dbReference type="Pfam" id="PF01931">
    <property type="entry name" value="NTPase_I-T"/>
    <property type="match status" value="1"/>
</dbReference>
<keyword evidence="2 10" id="KW-0479">Metal-binding</keyword>
<comment type="caution">
    <text evidence="10">Lacks conserved residue(s) required for the propagation of feature annotation.</text>
</comment>
<evidence type="ECO:0000256" key="3">
    <source>
        <dbReference type="ARBA" id="ARBA00022741"/>
    </source>
</evidence>
<keyword evidence="7 10" id="KW-0464">Manganese</keyword>
<evidence type="ECO:0000256" key="2">
    <source>
        <dbReference type="ARBA" id="ARBA00022723"/>
    </source>
</evidence>
<dbReference type="InterPro" id="IPR029001">
    <property type="entry name" value="ITPase-like_fam"/>
</dbReference>
<sequence>MAFPKRKNIQKKDRQKLVIVGSKNPVKIQCTDNGFHQAFEDQQFIVQGMNVDSQVSDQPFGDQETFQGAFNRAKNAKKSFPEADFWVGIEGGVDDFEDQMVAYAWVVVLDHKNQIGKSKTGTFFLPDIISKLIKNGLEPGAADDKVFDRENSKEGNGAVGILTHGHVNRVEYYQQAILLALIPFMNGHIY</sequence>
<keyword evidence="3 10" id="KW-0547">Nucleotide-binding</keyword>
<name>A0ABV5J6N8_9BACT</name>
<evidence type="ECO:0000313" key="13">
    <source>
        <dbReference type="Proteomes" id="UP001589654"/>
    </source>
</evidence>
<comment type="cofactor">
    <cofactor evidence="10">
        <name>Mg(2+)</name>
        <dbReference type="ChEBI" id="CHEBI:18420"/>
    </cofactor>
    <cofactor evidence="10">
        <name>Mn(2+)</name>
        <dbReference type="ChEBI" id="CHEBI:29035"/>
    </cofactor>
    <text evidence="10">Binds 1 divalent metal cation per subunit; can use either Mg(2+) or Mn(2+).</text>
</comment>
<feature type="domain" description="Non-canonical purine NTP phosphatase/PRRC1" evidence="11">
    <location>
        <begin position="21"/>
        <end position="185"/>
    </location>
</feature>
<keyword evidence="13" id="KW-1185">Reference proteome</keyword>
<keyword evidence="5 10" id="KW-0460">Magnesium</keyword>
<evidence type="ECO:0000256" key="10">
    <source>
        <dbReference type="HAMAP-Rule" id="MF_00648"/>
    </source>
</evidence>
<dbReference type="Proteomes" id="UP001589654">
    <property type="component" value="Unassembled WGS sequence"/>
</dbReference>
<evidence type="ECO:0000256" key="1">
    <source>
        <dbReference type="ARBA" id="ARBA00001936"/>
    </source>
</evidence>
<dbReference type="EC" id="3.6.1.73" evidence="10"/>
<dbReference type="NCBIfam" id="NF003459">
    <property type="entry name" value="PRK05074.1"/>
    <property type="match status" value="1"/>
</dbReference>
<dbReference type="Gene3D" id="3.90.950.10">
    <property type="match status" value="1"/>
</dbReference>
<dbReference type="SUPFAM" id="SSF52972">
    <property type="entry name" value="ITPase-like"/>
    <property type="match status" value="1"/>
</dbReference>
<accession>A0ABV5J6N8</accession>